<dbReference type="AlphaFoldDB" id="A0A419V7S3"/>
<dbReference type="EMBL" id="RAPK01000006">
    <property type="protein sequence ID" value="RKD75979.1"/>
    <property type="molecule type" value="Genomic_DNA"/>
</dbReference>
<evidence type="ECO:0000313" key="2">
    <source>
        <dbReference type="EMBL" id="RKD75979.1"/>
    </source>
</evidence>
<gene>
    <name evidence="2" type="ORF">ATL39_0189</name>
</gene>
<sequence>MVVWMKRKYGAFPEREDILTMISEPKTTKGIINNLLGGLAVLLFGIGFLILSGLLVYNWLSGYILTFNSATPSGRNGTWLANLVGNDILYIILFLVAVLGGGCAVLAGVAMLSYPFSRLPAAAVYPNRIVYKLSRKRIETVDWKEIETIIIENYIHVIGANKLQNSIHLYLTRADAGPVCIKIRDNEGITRLLQKACSRNIPIYFFTIDAKRNRSAFPIDYDDYRYIFAKQAKSIPFMETSHVEDFMYSGSLFFNDLPYFYVEHYDQFRTEEEGVPVLLGS</sequence>
<protein>
    <submittedName>
        <fullName evidence="2">Uncharacterized protein</fullName>
    </submittedName>
</protein>
<keyword evidence="1" id="KW-0472">Membrane</keyword>
<reference evidence="2 3" key="1">
    <citation type="submission" date="2018-09" db="EMBL/GenBank/DDBJ databases">
        <title>Genomic Encyclopedia of Archaeal and Bacterial Type Strains, Phase II (KMG-II): from individual species to whole genera.</title>
        <authorList>
            <person name="Goeker M."/>
        </authorList>
    </citation>
    <scope>NUCLEOTIDE SEQUENCE [LARGE SCALE GENOMIC DNA]</scope>
    <source>
        <strain evidence="2 3">DSM 17008</strain>
    </source>
</reference>
<keyword evidence="1" id="KW-0812">Transmembrane</keyword>
<keyword evidence="1" id="KW-1133">Transmembrane helix</keyword>
<accession>A0A419V7S3</accession>
<proteinExistence type="predicted"/>
<comment type="caution">
    <text evidence="2">The sequence shown here is derived from an EMBL/GenBank/DDBJ whole genome shotgun (WGS) entry which is preliminary data.</text>
</comment>
<name>A0A419V7S3_9BACL</name>
<keyword evidence="3" id="KW-1185">Reference proteome</keyword>
<feature type="transmembrane region" description="Helical" evidence="1">
    <location>
        <begin position="35"/>
        <end position="60"/>
    </location>
</feature>
<evidence type="ECO:0000313" key="3">
    <source>
        <dbReference type="Proteomes" id="UP000285120"/>
    </source>
</evidence>
<evidence type="ECO:0000256" key="1">
    <source>
        <dbReference type="SAM" id="Phobius"/>
    </source>
</evidence>
<dbReference type="Proteomes" id="UP000285120">
    <property type="component" value="Unassembled WGS sequence"/>
</dbReference>
<feature type="transmembrane region" description="Helical" evidence="1">
    <location>
        <begin position="88"/>
        <end position="112"/>
    </location>
</feature>
<organism evidence="2 3">
    <name type="scientific">Sinobaca qinghaiensis</name>
    <dbReference type="NCBI Taxonomy" id="342944"/>
    <lineage>
        <taxon>Bacteria</taxon>
        <taxon>Bacillati</taxon>
        <taxon>Bacillota</taxon>
        <taxon>Bacilli</taxon>
        <taxon>Bacillales</taxon>
        <taxon>Sporolactobacillaceae</taxon>
        <taxon>Sinobaca</taxon>
    </lineage>
</organism>